<dbReference type="Proteomes" id="UP000462014">
    <property type="component" value="Unassembled WGS sequence"/>
</dbReference>
<dbReference type="Pfam" id="PF00582">
    <property type="entry name" value="Usp"/>
    <property type="match status" value="1"/>
</dbReference>
<sequence length="178" mass="19258">MLLLAVKNSVKKSYICGIIQQIMEFKKILIGIDDSYQSEKAAAYGFALAKLLNAEVGLVEVVEPMIVPPVTTGIVGGEIDMLTNMPPVDIMNAQDAAAKNVMQRYVAQYGEGHNISQFLETGDAATVLVDTAAKFKADLIVVGSHGRTGFNRFFTGSVAEDVTRHTEIPVMIVPLKDK</sequence>
<comment type="caution">
    <text evidence="3">The sequence shown here is derived from an EMBL/GenBank/DDBJ whole genome shotgun (WGS) entry which is preliminary data.</text>
</comment>
<dbReference type="PANTHER" id="PTHR46268">
    <property type="entry name" value="STRESS RESPONSE PROTEIN NHAX"/>
    <property type="match status" value="1"/>
</dbReference>
<dbReference type="PANTHER" id="PTHR46268:SF6">
    <property type="entry name" value="UNIVERSAL STRESS PROTEIN UP12"/>
    <property type="match status" value="1"/>
</dbReference>
<reference evidence="3 4" key="1">
    <citation type="submission" date="2019-12" db="EMBL/GenBank/DDBJ databases">
        <title>Mucilaginibacter sp. HMF7410 genome sequencing and assembly.</title>
        <authorList>
            <person name="Kang H."/>
            <person name="Cha I."/>
            <person name="Kim H."/>
            <person name="Joh K."/>
        </authorList>
    </citation>
    <scope>NUCLEOTIDE SEQUENCE [LARGE SCALE GENOMIC DNA]</scope>
    <source>
        <strain evidence="3 4">HMF7410</strain>
    </source>
</reference>
<protein>
    <submittedName>
        <fullName evidence="3">Universal stress protein</fullName>
    </submittedName>
</protein>
<dbReference type="SUPFAM" id="SSF52402">
    <property type="entry name" value="Adenine nucleotide alpha hydrolases-like"/>
    <property type="match status" value="1"/>
</dbReference>
<comment type="similarity">
    <text evidence="1">Belongs to the universal stress protein A family.</text>
</comment>
<dbReference type="InterPro" id="IPR006016">
    <property type="entry name" value="UspA"/>
</dbReference>
<dbReference type="InterPro" id="IPR006015">
    <property type="entry name" value="Universal_stress_UspA"/>
</dbReference>
<proteinExistence type="inferred from homology"/>
<organism evidence="3 4">
    <name type="scientific">Mucilaginibacter arboris</name>
    <dbReference type="NCBI Taxonomy" id="2682090"/>
    <lineage>
        <taxon>Bacteria</taxon>
        <taxon>Pseudomonadati</taxon>
        <taxon>Bacteroidota</taxon>
        <taxon>Sphingobacteriia</taxon>
        <taxon>Sphingobacteriales</taxon>
        <taxon>Sphingobacteriaceae</taxon>
        <taxon>Mucilaginibacter</taxon>
    </lineage>
</organism>
<gene>
    <name evidence="3" type="ORF">GO621_06535</name>
</gene>
<keyword evidence="4" id="KW-1185">Reference proteome</keyword>
<evidence type="ECO:0000313" key="4">
    <source>
        <dbReference type="Proteomes" id="UP000462014"/>
    </source>
</evidence>
<dbReference type="CDD" id="cd00293">
    <property type="entry name" value="USP-like"/>
    <property type="match status" value="1"/>
</dbReference>
<dbReference type="InterPro" id="IPR014729">
    <property type="entry name" value="Rossmann-like_a/b/a_fold"/>
</dbReference>
<evidence type="ECO:0000259" key="2">
    <source>
        <dbReference type="Pfam" id="PF00582"/>
    </source>
</evidence>
<evidence type="ECO:0000256" key="1">
    <source>
        <dbReference type="ARBA" id="ARBA00008791"/>
    </source>
</evidence>
<dbReference type="EMBL" id="WPIK01000005">
    <property type="protein sequence ID" value="MVN21188.1"/>
    <property type="molecule type" value="Genomic_DNA"/>
</dbReference>
<name>A0A7K1SVC7_9SPHI</name>
<accession>A0A7K1SVC7</accession>
<feature type="domain" description="UspA" evidence="2">
    <location>
        <begin position="25"/>
        <end position="174"/>
    </location>
</feature>
<evidence type="ECO:0000313" key="3">
    <source>
        <dbReference type="EMBL" id="MVN21188.1"/>
    </source>
</evidence>
<dbReference type="AlphaFoldDB" id="A0A7K1SVC7"/>
<dbReference type="Gene3D" id="3.40.50.620">
    <property type="entry name" value="HUPs"/>
    <property type="match status" value="1"/>
</dbReference>
<dbReference type="PRINTS" id="PR01438">
    <property type="entry name" value="UNVRSLSTRESS"/>
</dbReference>